<protein>
    <submittedName>
        <fullName evidence="3">Ribonuclease E</fullName>
    </submittedName>
</protein>
<name>A0A8B7PP97_HYAAZ</name>
<feature type="non-terminal residue" evidence="3">
    <location>
        <position position="277"/>
    </location>
</feature>
<gene>
    <name evidence="3" type="primary">LOC108682577</name>
</gene>
<feature type="compositionally biased region" description="Acidic residues" evidence="1">
    <location>
        <begin position="158"/>
        <end position="200"/>
    </location>
</feature>
<accession>A0A8B7PP97</accession>
<feature type="compositionally biased region" description="Pro residues" evidence="1">
    <location>
        <begin position="259"/>
        <end position="271"/>
    </location>
</feature>
<dbReference type="Proteomes" id="UP000694843">
    <property type="component" value="Unplaced"/>
</dbReference>
<feature type="region of interest" description="Disordered" evidence="1">
    <location>
        <begin position="87"/>
        <end position="277"/>
    </location>
</feature>
<feature type="compositionally biased region" description="Acidic residues" evidence="1">
    <location>
        <begin position="219"/>
        <end position="232"/>
    </location>
</feature>
<dbReference type="KEGG" id="hazt:108682577"/>
<feature type="region of interest" description="Disordered" evidence="1">
    <location>
        <begin position="1"/>
        <end position="47"/>
    </location>
</feature>
<evidence type="ECO:0000313" key="3">
    <source>
        <dbReference type="RefSeq" id="XP_018027261.1"/>
    </source>
</evidence>
<sequence length="277" mass="29046">MENDSGGSSDPAAESAMMEDRQMQDEPMEAGTGAADSMEDTAAGAGQEVPSAAGVVFEGLTNETAGTSGAAQMVAVDVLEAANTTAGRQDLTTDAGGHGEEAGAVSLAAGGAEVEDPIDGRQELGAVALQDDMQAEFNLNPDDFPALERPSSPVGSVDDSDNDDDNMDEPNDSDPEEAMDDALENFDDDDEEDDDMDDAMLDNGVPFIHVFSPRQQLDSDNDNNNTDDEDSQQLEQFDISLPGQHLYIPADEAADEPIDPPPALPLLPPPPPDEDPP</sequence>
<proteinExistence type="predicted"/>
<reference evidence="3" key="1">
    <citation type="submission" date="2025-08" db="UniProtKB">
        <authorList>
            <consortium name="RefSeq"/>
        </authorList>
    </citation>
    <scope>IDENTIFICATION</scope>
</reference>
<dbReference type="RefSeq" id="XP_018027261.1">
    <property type="nucleotide sequence ID" value="XM_018171772.2"/>
</dbReference>
<organism evidence="2 3">
    <name type="scientific">Hyalella azteca</name>
    <name type="common">Amphipod</name>
    <dbReference type="NCBI Taxonomy" id="294128"/>
    <lineage>
        <taxon>Eukaryota</taxon>
        <taxon>Metazoa</taxon>
        <taxon>Ecdysozoa</taxon>
        <taxon>Arthropoda</taxon>
        <taxon>Crustacea</taxon>
        <taxon>Multicrustacea</taxon>
        <taxon>Malacostraca</taxon>
        <taxon>Eumalacostraca</taxon>
        <taxon>Peracarida</taxon>
        <taxon>Amphipoda</taxon>
        <taxon>Senticaudata</taxon>
        <taxon>Talitrida</taxon>
        <taxon>Talitroidea</taxon>
        <taxon>Hyalellidae</taxon>
        <taxon>Hyalella</taxon>
    </lineage>
</organism>
<keyword evidence="2" id="KW-1185">Reference proteome</keyword>
<dbReference type="AlphaFoldDB" id="A0A8B7PP97"/>
<dbReference type="GeneID" id="108682577"/>
<evidence type="ECO:0000313" key="2">
    <source>
        <dbReference type="Proteomes" id="UP000694843"/>
    </source>
</evidence>
<evidence type="ECO:0000256" key="1">
    <source>
        <dbReference type="SAM" id="MobiDB-lite"/>
    </source>
</evidence>